<reference evidence="1 2" key="1">
    <citation type="submission" date="2017-05" db="EMBL/GenBank/DDBJ databases">
        <title>Biotechnological potential of actinobacteria isolated from South African environments.</title>
        <authorList>
            <person name="Le Roes-Hill M."/>
            <person name="Prins A."/>
            <person name="Durrell K.A."/>
        </authorList>
    </citation>
    <scope>NUCLEOTIDE SEQUENCE [LARGE SCALE GENOMIC DNA]</scope>
    <source>
        <strain evidence="1">M26</strain>
    </source>
</reference>
<sequence>MPQATSRAFRGRLLDAGAPRVVVAPSPPALGHFADRIRRDTLAAGAWAVADVLGAAPEFAAVLVERYEQAVRRERTLATA</sequence>
<proteinExistence type="predicted"/>
<comment type="caution">
    <text evidence="1">The sequence shown here is derived from an EMBL/GenBank/DDBJ whole genome shotgun (WGS) entry which is preliminary data.</text>
</comment>
<evidence type="ECO:0000313" key="1">
    <source>
        <dbReference type="EMBL" id="OUC94076.1"/>
    </source>
</evidence>
<dbReference type="Proteomes" id="UP000194761">
    <property type="component" value="Unassembled WGS sequence"/>
</dbReference>
<dbReference type="AlphaFoldDB" id="A0A243RH41"/>
<organism evidence="1 2">
    <name type="scientific">Streptosporangium minutum</name>
    <dbReference type="NCBI Taxonomy" id="569862"/>
    <lineage>
        <taxon>Bacteria</taxon>
        <taxon>Bacillati</taxon>
        <taxon>Actinomycetota</taxon>
        <taxon>Actinomycetes</taxon>
        <taxon>Streptosporangiales</taxon>
        <taxon>Streptosporangiaceae</taxon>
        <taxon>Streptosporangium</taxon>
    </lineage>
</organism>
<dbReference type="RefSeq" id="WP_086575807.1">
    <property type="nucleotide sequence ID" value="NZ_NGFP01000116.1"/>
</dbReference>
<evidence type="ECO:0000313" key="2">
    <source>
        <dbReference type="Proteomes" id="UP000194761"/>
    </source>
</evidence>
<keyword evidence="2" id="KW-1185">Reference proteome</keyword>
<protein>
    <submittedName>
        <fullName evidence="1">Uncharacterized protein</fullName>
    </submittedName>
</protein>
<name>A0A243RH41_9ACTN</name>
<gene>
    <name evidence="1" type="ORF">CA984_23865</name>
</gene>
<dbReference type="EMBL" id="NGFP01000116">
    <property type="protein sequence ID" value="OUC94076.1"/>
    <property type="molecule type" value="Genomic_DNA"/>
</dbReference>
<accession>A0A243RH41</accession>